<organism evidence="2 3">
    <name type="scientific">Salinibacillus aidingensis</name>
    <dbReference type="NCBI Taxonomy" id="237684"/>
    <lineage>
        <taxon>Bacteria</taxon>
        <taxon>Bacillati</taxon>
        <taxon>Bacillota</taxon>
        <taxon>Bacilli</taxon>
        <taxon>Bacillales</taxon>
        <taxon>Bacillaceae</taxon>
        <taxon>Salinibacillus</taxon>
    </lineage>
</organism>
<reference evidence="2 3" key="1">
    <citation type="journal article" date="2019" name="Int. J. Syst. Evol. Microbiol.">
        <title>The Global Catalogue of Microorganisms (GCM) 10K type strain sequencing project: providing services to taxonomists for standard genome sequencing and annotation.</title>
        <authorList>
            <consortium name="The Broad Institute Genomics Platform"/>
            <consortium name="The Broad Institute Genome Sequencing Center for Infectious Disease"/>
            <person name="Wu L."/>
            <person name="Ma J."/>
        </authorList>
    </citation>
    <scope>NUCLEOTIDE SEQUENCE [LARGE SCALE GENOMIC DNA]</scope>
    <source>
        <strain evidence="2 3">JCM 12389</strain>
    </source>
</reference>
<keyword evidence="1" id="KW-1133">Transmembrane helix</keyword>
<dbReference type="RefSeq" id="WP_343838401.1">
    <property type="nucleotide sequence ID" value="NZ_BAAADO010000002.1"/>
</dbReference>
<comment type="caution">
    <text evidence="2">The sequence shown here is derived from an EMBL/GenBank/DDBJ whole genome shotgun (WGS) entry which is preliminary data.</text>
</comment>
<keyword evidence="1" id="KW-0472">Membrane</keyword>
<protein>
    <submittedName>
        <fullName evidence="2">Uncharacterized protein</fullName>
    </submittedName>
</protein>
<dbReference type="Proteomes" id="UP001500880">
    <property type="component" value="Unassembled WGS sequence"/>
</dbReference>
<proteinExistence type="predicted"/>
<accession>A0ABN1AZ23</accession>
<dbReference type="EMBL" id="BAAADO010000002">
    <property type="protein sequence ID" value="GAA0486920.1"/>
    <property type="molecule type" value="Genomic_DNA"/>
</dbReference>
<keyword evidence="3" id="KW-1185">Reference proteome</keyword>
<keyword evidence="1" id="KW-0812">Transmembrane</keyword>
<gene>
    <name evidence="2" type="ORF">GCM10008986_10420</name>
</gene>
<evidence type="ECO:0000256" key="1">
    <source>
        <dbReference type="SAM" id="Phobius"/>
    </source>
</evidence>
<sequence>MNNIKKIIMKVVKSVYFWLTLVIAILMSVLYILGFRITYSPNLETSWDAVSAIGQWAGAIVGVLIPIAAVYIDHILQKSKRDIGESNIELLNEFQAFKDEYSEKLKTLSDLVDDNGNINNDGGNHDVSRKDKLKEKALKFINISMVAKTKTVAEHLNINEDDVYELLAEMDRHDDTISHGGQLRKENMHNIVWTKKSK</sequence>
<name>A0ABN1AZ23_9BACI</name>
<feature type="transmembrane region" description="Helical" evidence="1">
    <location>
        <begin position="53"/>
        <end position="72"/>
    </location>
</feature>
<evidence type="ECO:0000313" key="3">
    <source>
        <dbReference type="Proteomes" id="UP001500880"/>
    </source>
</evidence>
<evidence type="ECO:0000313" key="2">
    <source>
        <dbReference type="EMBL" id="GAA0486920.1"/>
    </source>
</evidence>
<feature type="transmembrane region" description="Helical" evidence="1">
    <location>
        <begin position="15"/>
        <end position="33"/>
    </location>
</feature>